<dbReference type="Pfam" id="PF25057">
    <property type="entry name" value="CUT_N"/>
    <property type="match status" value="2"/>
</dbReference>
<dbReference type="PANTHER" id="PTHR22907">
    <property type="entry name" value="GH04558P"/>
    <property type="match status" value="1"/>
</dbReference>
<organism evidence="5 6">
    <name type="scientific">Gnathostoma spinigerum</name>
    <dbReference type="NCBI Taxonomy" id="75299"/>
    <lineage>
        <taxon>Eukaryota</taxon>
        <taxon>Metazoa</taxon>
        <taxon>Ecdysozoa</taxon>
        <taxon>Nematoda</taxon>
        <taxon>Chromadorea</taxon>
        <taxon>Rhabditida</taxon>
        <taxon>Spirurina</taxon>
        <taxon>Gnathostomatomorpha</taxon>
        <taxon>Gnathostomatoidea</taxon>
        <taxon>Gnathostomatidae</taxon>
        <taxon>Gnathostoma</taxon>
    </lineage>
</organism>
<feature type="signal peptide" evidence="3">
    <location>
        <begin position="1"/>
        <end position="24"/>
    </location>
</feature>
<evidence type="ECO:0000256" key="2">
    <source>
        <dbReference type="ARBA" id="ARBA00022729"/>
    </source>
</evidence>
<dbReference type="EMBL" id="JBGFUD010002267">
    <property type="protein sequence ID" value="MFH4977383.1"/>
    <property type="molecule type" value="Genomic_DNA"/>
</dbReference>
<reference evidence="5 6" key="1">
    <citation type="submission" date="2024-08" db="EMBL/GenBank/DDBJ databases">
        <title>Gnathostoma spinigerum genome.</title>
        <authorList>
            <person name="Gonzalez-Bertolin B."/>
            <person name="Monzon S."/>
            <person name="Zaballos A."/>
            <person name="Jimenez P."/>
            <person name="Dekumyoy P."/>
            <person name="Varona S."/>
            <person name="Cuesta I."/>
            <person name="Sumanam S."/>
            <person name="Adisakwattana P."/>
            <person name="Gasser R.B."/>
            <person name="Hernandez-Gonzalez A."/>
            <person name="Young N.D."/>
            <person name="Perteguer M.J."/>
        </authorList>
    </citation>
    <scope>NUCLEOTIDE SEQUENCE [LARGE SCALE GENOMIC DNA]</scope>
    <source>
        <strain evidence="5">AL3</strain>
        <tissue evidence="5">Liver</tissue>
    </source>
</reference>
<keyword evidence="2 3" id="KW-0732">Signal</keyword>
<proteinExistence type="predicted"/>
<feature type="chain" id="PRO_5044837792" description="ZP domain-containing protein" evidence="3">
    <location>
        <begin position="25"/>
        <end position="307"/>
    </location>
</feature>
<dbReference type="InterPro" id="IPR001507">
    <property type="entry name" value="ZP_dom"/>
</dbReference>
<dbReference type="GO" id="GO:0042302">
    <property type="term" value="F:structural constituent of cuticle"/>
    <property type="evidence" value="ECO:0007669"/>
    <property type="project" value="UniProtKB-KW"/>
</dbReference>
<evidence type="ECO:0000256" key="3">
    <source>
        <dbReference type="SAM" id="SignalP"/>
    </source>
</evidence>
<name>A0ABD6EK96_9BILA</name>
<evidence type="ECO:0000259" key="4">
    <source>
        <dbReference type="PROSITE" id="PS51034"/>
    </source>
</evidence>
<dbReference type="PANTHER" id="PTHR22907:SF54">
    <property type="entry name" value="GH04558P"/>
    <property type="match status" value="1"/>
</dbReference>
<dbReference type="SMART" id="SM00241">
    <property type="entry name" value="ZP"/>
    <property type="match status" value="1"/>
</dbReference>
<dbReference type="PROSITE" id="PS51034">
    <property type="entry name" value="ZP_2"/>
    <property type="match status" value="1"/>
</dbReference>
<comment type="caution">
    <text evidence="5">The sequence shown here is derived from an EMBL/GenBank/DDBJ whole genome shotgun (WGS) entry which is preliminary data.</text>
</comment>
<evidence type="ECO:0000313" key="6">
    <source>
        <dbReference type="Proteomes" id="UP001608902"/>
    </source>
</evidence>
<gene>
    <name evidence="5" type="ORF">AB6A40_004092</name>
</gene>
<keyword evidence="1" id="KW-0193">Cuticle</keyword>
<dbReference type="InterPro" id="IPR051962">
    <property type="entry name" value="Cuticlin"/>
</dbReference>
<keyword evidence="6" id="KW-1185">Reference proteome</keyword>
<protein>
    <recommendedName>
        <fullName evidence="4">ZP domain-containing protein</fullName>
    </recommendedName>
</protein>
<sequence>MQSVRSEYSIFISSLLTLFNIVTAKVDNTVVGVPTINCERDHIRFSVETQKPFTGKVYVKGEYANNQCVNNYMKQVTDGSESDSIGSFSYPNRYSPADYYESGKRWPLGGERPLYCPPCPQEPPTMRSVREIGSNKASLDVKLGTCNLRRDRTLSPPGIEVSLTVVVNFHQNFITKVDRAYRIKCAYVEAEKTVTTQIDVSMKPSTELLADTPNPICQYIIKDSNSNPVKTVRVGDLITHEWTCVSPVSRMILLIFPFTSHSHCNSTSAKGIYGGRDDEEVGSDWSFALLKPMEVPNHLSLTHRLTP</sequence>
<evidence type="ECO:0000313" key="5">
    <source>
        <dbReference type="EMBL" id="MFH4977383.1"/>
    </source>
</evidence>
<dbReference type="AlphaFoldDB" id="A0ABD6EK96"/>
<dbReference type="InterPro" id="IPR056953">
    <property type="entry name" value="CUT_N"/>
</dbReference>
<accession>A0ABD6EK96</accession>
<dbReference type="Proteomes" id="UP001608902">
    <property type="component" value="Unassembled WGS sequence"/>
</dbReference>
<feature type="domain" description="ZP" evidence="4">
    <location>
        <begin position="37"/>
        <end position="307"/>
    </location>
</feature>
<evidence type="ECO:0000256" key="1">
    <source>
        <dbReference type="ARBA" id="ARBA00022460"/>
    </source>
</evidence>